<dbReference type="PANTHER" id="PTHR48174">
    <property type="entry name" value="DUF946 FAMILY PROTEIN"/>
    <property type="match status" value="1"/>
</dbReference>
<dbReference type="AlphaFoldDB" id="A0A6A6JJ31"/>
<reference evidence="2" key="1">
    <citation type="journal article" date="2020" name="Stud. Mycol.">
        <title>101 Dothideomycetes genomes: a test case for predicting lifestyles and emergence of pathogens.</title>
        <authorList>
            <person name="Haridas S."/>
            <person name="Albert R."/>
            <person name="Binder M."/>
            <person name="Bloem J."/>
            <person name="Labutti K."/>
            <person name="Salamov A."/>
            <person name="Andreopoulos B."/>
            <person name="Baker S."/>
            <person name="Barry K."/>
            <person name="Bills G."/>
            <person name="Bluhm B."/>
            <person name="Cannon C."/>
            <person name="Castanera R."/>
            <person name="Culley D."/>
            <person name="Daum C."/>
            <person name="Ezra D."/>
            <person name="Gonzalez J."/>
            <person name="Henrissat B."/>
            <person name="Kuo A."/>
            <person name="Liang C."/>
            <person name="Lipzen A."/>
            <person name="Lutzoni F."/>
            <person name="Magnuson J."/>
            <person name="Mondo S."/>
            <person name="Nolan M."/>
            <person name="Ohm R."/>
            <person name="Pangilinan J."/>
            <person name="Park H.-J."/>
            <person name="Ramirez L."/>
            <person name="Alfaro M."/>
            <person name="Sun H."/>
            <person name="Tritt A."/>
            <person name="Yoshinaga Y."/>
            <person name="Zwiers L.-H."/>
            <person name="Turgeon B."/>
            <person name="Goodwin S."/>
            <person name="Spatafora J."/>
            <person name="Crous P."/>
            <person name="Grigoriev I."/>
        </authorList>
    </citation>
    <scope>NUCLEOTIDE SEQUENCE</scope>
    <source>
        <strain evidence="2">CBS 379.55</strain>
    </source>
</reference>
<dbReference type="PANTHER" id="PTHR48174:SF5">
    <property type="entry name" value="VACUOLAR PROTEIN SORTING-ASSOCIATED PROTEIN 62"/>
    <property type="match status" value="1"/>
</dbReference>
<dbReference type="GeneID" id="54551658"/>
<evidence type="ECO:0008006" key="4">
    <source>
        <dbReference type="Google" id="ProtNLM"/>
    </source>
</evidence>
<dbReference type="Proteomes" id="UP000800097">
    <property type="component" value="Unassembled WGS sequence"/>
</dbReference>
<dbReference type="RefSeq" id="XP_033653507.1">
    <property type="nucleotide sequence ID" value="XM_033798483.1"/>
</dbReference>
<dbReference type="EMBL" id="ML986495">
    <property type="protein sequence ID" value="KAF2275968.1"/>
    <property type="molecule type" value="Genomic_DNA"/>
</dbReference>
<evidence type="ECO:0000313" key="2">
    <source>
        <dbReference type="EMBL" id="KAF2275968.1"/>
    </source>
</evidence>
<dbReference type="InterPro" id="IPR009291">
    <property type="entry name" value="Vps62"/>
</dbReference>
<evidence type="ECO:0000256" key="1">
    <source>
        <dbReference type="SAM" id="SignalP"/>
    </source>
</evidence>
<evidence type="ECO:0000313" key="3">
    <source>
        <dbReference type="Proteomes" id="UP000800097"/>
    </source>
</evidence>
<keyword evidence="1" id="KW-0732">Signal</keyword>
<accession>A0A6A6JJ31</accession>
<name>A0A6A6JJ31_WESOR</name>
<feature type="signal peptide" evidence="1">
    <location>
        <begin position="1"/>
        <end position="19"/>
    </location>
</feature>
<sequence length="362" mass="39829">MLFDTLLLSFFALASVGGAAPTGREELGKRQAPAGVPDYVLKYAPLIYLHSSEQYFPTDLSSFLANTVPKNPSFQPTPNAPSPVTLNNVNQLPSDTYLTSKDEISENPAAAWLKGTKPDSNGKTQGAVPAAVIVADKGDGVVDAFYMFFYAYNYGGNVLRIKQLNFGNHVGDFEHLMIRFRNGAPEYVWYSQHANGQAFSYGTVRKQGLRPLAYSANGSHANYAIPGKHDHTIPNFNLPAGALEDDTDAGILWDPIQSAYWYQYSFDRNGDRNAGSFTAYDSASPTEWLEFRGRWGDQEYPTSDKRQAKLFGQAKFGSGPTGPKDKQLGRSNVCPDNGNKCILRTILVPRRVGDEEDQVQGM</sequence>
<dbReference type="Pfam" id="PF06101">
    <property type="entry name" value="Vps62"/>
    <property type="match status" value="1"/>
</dbReference>
<organism evidence="2 3">
    <name type="scientific">Westerdykella ornata</name>
    <dbReference type="NCBI Taxonomy" id="318751"/>
    <lineage>
        <taxon>Eukaryota</taxon>
        <taxon>Fungi</taxon>
        <taxon>Dikarya</taxon>
        <taxon>Ascomycota</taxon>
        <taxon>Pezizomycotina</taxon>
        <taxon>Dothideomycetes</taxon>
        <taxon>Pleosporomycetidae</taxon>
        <taxon>Pleosporales</taxon>
        <taxon>Sporormiaceae</taxon>
        <taxon>Westerdykella</taxon>
    </lineage>
</organism>
<keyword evidence="3" id="KW-1185">Reference proteome</keyword>
<protein>
    <recommendedName>
        <fullName evidence="4">Vacuolar protein sorting-associated protein 62</fullName>
    </recommendedName>
</protein>
<dbReference type="OrthoDB" id="188042at2759"/>
<gene>
    <name evidence="2" type="ORF">EI97DRAFT_433902</name>
</gene>
<proteinExistence type="predicted"/>
<feature type="chain" id="PRO_5025500620" description="Vacuolar protein sorting-associated protein 62" evidence="1">
    <location>
        <begin position="20"/>
        <end position="362"/>
    </location>
</feature>